<organism evidence="1 2">
    <name type="scientific">Methanobrevibacter woesei</name>
    <dbReference type="NCBI Taxonomy" id="190976"/>
    <lineage>
        <taxon>Archaea</taxon>
        <taxon>Methanobacteriati</taxon>
        <taxon>Methanobacteriota</taxon>
        <taxon>Methanomada group</taxon>
        <taxon>Methanobacteria</taxon>
        <taxon>Methanobacteriales</taxon>
        <taxon>Methanobacteriaceae</taxon>
        <taxon>Methanobrevibacter</taxon>
    </lineage>
</organism>
<proteinExistence type="predicted"/>
<evidence type="ECO:0000313" key="1">
    <source>
        <dbReference type="EMBL" id="PWB86394.1"/>
    </source>
</evidence>
<dbReference type="AlphaFoldDB" id="A0A2U1S8J9"/>
<evidence type="ECO:0000313" key="2">
    <source>
        <dbReference type="Proteomes" id="UP000245577"/>
    </source>
</evidence>
<protein>
    <submittedName>
        <fullName evidence="1">Uncharacterized protein</fullName>
    </submittedName>
</protein>
<name>A0A2U1S8J9_9EURY</name>
<dbReference type="Proteomes" id="UP000245577">
    <property type="component" value="Unassembled WGS sequence"/>
</dbReference>
<reference evidence="1 2" key="1">
    <citation type="submission" date="2017-03" db="EMBL/GenBank/DDBJ databases">
        <title>Genome sequence of Methanobrevibacter wosei.</title>
        <authorList>
            <person name="Poehlein A."/>
            <person name="Seedorf H."/>
            <person name="Daniel R."/>
        </authorList>
    </citation>
    <scope>NUCLEOTIDE SEQUENCE [LARGE SCALE GENOMIC DNA]</scope>
    <source>
        <strain evidence="1 2">DSM 11979</strain>
    </source>
</reference>
<keyword evidence="2" id="KW-1185">Reference proteome</keyword>
<accession>A0A2U1S8J9</accession>
<dbReference type="EMBL" id="MZGU01000004">
    <property type="protein sequence ID" value="PWB86394.1"/>
    <property type="molecule type" value="Genomic_DNA"/>
</dbReference>
<gene>
    <name evidence="1" type="ORF">MBBWO_12490</name>
</gene>
<comment type="caution">
    <text evidence="1">The sequence shown here is derived from an EMBL/GenBank/DDBJ whole genome shotgun (WGS) entry which is preliminary data.</text>
</comment>
<sequence>MVSGLNTAVTSLPSIVILIPSASQTTLPFPSVKLTKISAAVSAEITLLLTPISKTIPLTTPAPADKIKYSLESEVKVLPETVNSALVRIPLLTNSESETVAFSVVAIAPSIESVLFMKVESITVTSFKPARLVPAKIAPPTVAVLLINVEFLITTPLFSDIAIAPP</sequence>